<feature type="transmembrane region" description="Helical" evidence="8">
    <location>
        <begin position="153"/>
        <end position="171"/>
    </location>
</feature>
<name>A0ABP7SRH6_9SPHN</name>
<evidence type="ECO:0000256" key="7">
    <source>
        <dbReference type="ARBA" id="ARBA00023136"/>
    </source>
</evidence>
<evidence type="ECO:0000256" key="2">
    <source>
        <dbReference type="ARBA" id="ARBA00022475"/>
    </source>
</evidence>
<feature type="transmembrane region" description="Helical" evidence="8">
    <location>
        <begin position="64"/>
        <end position="87"/>
    </location>
</feature>
<evidence type="ECO:0000256" key="1">
    <source>
        <dbReference type="ARBA" id="ARBA00004651"/>
    </source>
</evidence>
<gene>
    <name evidence="9" type="ORF">GCM10022280_12580</name>
</gene>
<keyword evidence="2" id="KW-1003">Cell membrane</keyword>
<keyword evidence="10" id="KW-1185">Reference proteome</keyword>
<evidence type="ECO:0000313" key="10">
    <source>
        <dbReference type="Proteomes" id="UP001500235"/>
    </source>
</evidence>
<reference evidence="10" key="1">
    <citation type="journal article" date="2019" name="Int. J. Syst. Evol. Microbiol.">
        <title>The Global Catalogue of Microorganisms (GCM) 10K type strain sequencing project: providing services to taxonomists for standard genome sequencing and annotation.</title>
        <authorList>
            <consortium name="The Broad Institute Genomics Platform"/>
            <consortium name="The Broad Institute Genome Sequencing Center for Infectious Disease"/>
            <person name="Wu L."/>
            <person name="Ma J."/>
        </authorList>
    </citation>
    <scope>NUCLEOTIDE SEQUENCE [LARGE SCALE GENOMIC DNA]</scope>
    <source>
        <strain evidence="10">JCM 17563</strain>
    </source>
</reference>
<accession>A0ABP7SRH6</accession>
<keyword evidence="5 8" id="KW-0812">Transmembrane</keyword>
<organism evidence="9 10">
    <name type="scientific">Sphingomonas swuensis</name>
    <dbReference type="NCBI Taxonomy" id="977800"/>
    <lineage>
        <taxon>Bacteria</taxon>
        <taxon>Pseudomonadati</taxon>
        <taxon>Pseudomonadota</taxon>
        <taxon>Alphaproteobacteria</taxon>
        <taxon>Sphingomonadales</taxon>
        <taxon>Sphingomonadaceae</taxon>
        <taxon>Sphingomonas</taxon>
    </lineage>
</organism>
<evidence type="ECO:0000256" key="5">
    <source>
        <dbReference type="ARBA" id="ARBA00022692"/>
    </source>
</evidence>
<dbReference type="EMBL" id="BAABBQ010000001">
    <property type="protein sequence ID" value="GAA4015352.1"/>
    <property type="molecule type" value="Genomic_DNA"/>
</dbReference>
<keyword evidence="6 8" id="KW-1133">Transmembrane helix</keyword>
<feature type="transmembrane region" description="Helical" evidence="8">
    <location>
        <begin position="178"/>
        <end position="198"/>
    </location>
</feature>
<dbReference type="PANTHER" id="PTHR33908">
    <property type="entry name" value="MANNOSYLTRANSFERASE YKCB-RELATED"/>
    <property type="match status" value="1"/>
</dbReference>
<evidence type="ECO:0000256" key="3">
    <source>
        <dbReference type="ARBA" id="ARBA00022676"/>
    </source>
</evidence>
<comment type="caution">
    <text evidence="9">The sequence shown here is derived from an EMBL/GenBank/DDBJ whole genome shotgun (WGS) entry which is preliminary data.</text>
</comment>
<protein>
    <recommendedName>
        <fullName evidence="11">Glycosyltransferase RgtA/B/C/D-like domain-containing protein</fullName>
    </recommendedName>
</protein>
<sequence>MLVALQFIAVLLLTAPWMRSADSARYLALAKNLSAGFFSPDGTTPEAVWAPGYPAILAALHYGAGLHLAVVVFLQLALVGAAIALAARTLDRTARLFFLMLCAGYPMIALYSSAVMSEAVATAGLTTLAIWLLRQPSVGHLIAAGATCGLLTMVRPDLALLPFLIAAYLVLTRRWKEAVLPILAAAAVLTPYAVWNAVTFGKPSPLPVASAVGSSLYLATWQGKLPPSDLNALYQQEATPMAEASGLAREVRSVNESVGAPPLHPPWNPFLYPSALQSDVNSRLLALAVSRIQNDPLSYAKHVVRNLWALWNTSSYPPQVPAPIAWILAVSSAIIFVLALGGAWLTRRTFLPYVTFYLAGVHLLLHTEARYTAPSRILLLMLAAVALERVLRLPYFSRLQGPFALRSGLDAFR</sequence>
<dbReference type="InterPro" id="IPR050297">
    <property type="entry name" value="LipidA_mod_glycosyltrf_83"/>
</dbReference>
<proteinExistence type="predicted"/>
<evidence type="ECO:0000256" key="8">
    <source>
        <dbReference type="SAM" id="Phobius"/>
    </source>
</evidence>
<keyword evidence="4" id="KW-0808">Transferase</keyword>
<dbReference type="PANTHER" id="PTHR33908:SF11">
    <property type="entry name" value="MEMBRANE PROTEIN"/>
    <property type="match status" value="1"/>
</dbReference>
<keyword evidence="3" id="KW-0328">Glycosyltransferase</keyword>
<keyword evidence="7 8" id="KW-0472">Membrane</keyword>
<feature type="transmembrane region" description="Helical" evidence="8">
    <location>
        <begin position="324"/>
        <end position="345"/>
    </location>
</feature>
<evidence type="ECO:0008006" key="11">
    <source>
        <dbReference type="Google" id="ProtNLM"/>
    </source>
</evidence>
<evidence type="ECO:0000256" key="6">
    <source>
        <dbReference type="ARBA" id="ARBA00022989"/>
    </source>
</evidence>
<evidence type="ECO:0000313" key="9">
    <source>
        <dbReference type="EMBL" id="GAA4015352.1"/>
    </source>
</evidence>
<dbReference type="Proteomes" id="UP001500235">
    <property type="component" value="Unassembled WGS sequence"/>
</dbReference>
<comment type="subcellular location">
    <subcellularLocation>
        <location evidence="1">Cell membrane</location>
        <topology evidence="1">Multi-pass membrane protein</topology>
    </subcellularLocation>
</comment>
<evidence type="ECO:0000256" key="4">
    <source>
        <dbReference type="ARBA" id="ARBA00022679"/>
    </source>
</evidence>